<evidence type="ECO:0000313" key="3">
    <source>
        <dbReference type="Proteomes" id="UP000036681"/>
    </source>
</evidence>
<dbReference type="PANTHER" id="PTHR15545:SF8">
    <property type="entry name" value="SLO-INTERACTING PROTEIN 1"/>
    <property type="match status" value="1"/>
</dbReference>
<evidence type="ECO:0000259" key="2">
    <source>
        <dbReference type="PROSITE" id="PS50106"/>
    </source>
</evidence>
<proteinExistence type="predicted"/>
<keyword evidence="1" id="KW-0732">Signal</keyword>
<feature type="signal peptide" evidence="1">
    <location>
        <begin position="1"/>
        <end position="25"/>
    </location>
</feature>
<dbReference type="SUPFAM" id="SSF50156">
    <property type="entry name" value="PDZ domain-like"/>
    <property type="match status" value="1"/>
</dbReference>
<dbReference type="AlphaFoldDB" id="A0A0M3HX54"/>
<dbReference type="InterPro" id="IPR001478">
    <property type="entry name" value="PDZ"/>
</dbReference>
<sequence>MPAMLGTDLSIQSLWALLSVTVDNGEHMDDYFEGECELNALEYEEVILKRSSSCHRLGLTLCYGATDDNDTDIFISEIESGSIADRDGRLRAGDQILQHPFTALISHFAQHSYIVHLIIHPVTVLPLLLLIVEYPVVDTCPTVANM</sequence>
<evidence type="ECO:0000256" key="1">
    <source>
        <dbReference type="SAM" id="SignalP"/>
    </source>
</evidence>
<feature type="chain" id="PRO_5005656670" evidence="1">
    <location>
        <begin position="26"/>
        <end position="146"/>
    </location>
</feature>
<feature type="domain" description="PDZ" evidence="2">
    <location>
        <begin position="45"/>
        <end position="98"/>
    </location>
</feature>
<name>A0A0M3HX54_ASCLU</name>
<dbReference type="Pfam" id="PF00595">
    <property type="entry name" value="PDZ"/>
    <property type="match status" value="1"/>
</dbReference>
<dbReference type="Proteomes" id="UP000036681">
    <property type="component" value="Unplaced"/>
</dbReference>
<reference evidence="4" key="1">
    <citation type="submission" date="2017-02" db="UniProtKB">
        <authorList>
            <consortium name="WormBaseParasite"/>
        </authorList>
    </citation>
    <scope>IDENTIFICATION</scope>
</reference>
<dbReference type="InterPro" id="IPR051971">
    <property type="entry name" value="E3_ubiquitin-PDZ_ligase"/>
</dbReference>
<protein>
    <submittedName>
        <fullName evidence="4">PDZ domain-containing protein</fullName>
    </submittedName>
</protein>
<dbReference type="WBParaSite" id="ALUE_0000784501-mRNA-1">
    <property type="protein sequence ID" value="ALUE_0000784501-mRNA-1"/>
    <property type="gene ID" value="ALUE_0000784501"/>
</dbReference>
<dbReference type="Gene3D" id="2.30.42.10">
    <property type="match status" value="1"/>
</dbReference>
<dbReference type="InterPro" id="IPR036034">
    <property type="entry name" value="PDZ_sf"/>
</dbReference>
<evidence type="ECO:0000313" key="4">
    <source>
        <dbReference type="WBParaSite" id="ALUE_0000784501-mRNA-1"/>
    </source>
</evidence>
<organism evidence="3 4">
    <name type="scientific">Ascaris lumbricoides</name>
    <name type="common">Giant roundworm</name>
    <dbReference type="NCBI Taxonomy" id="6252"/>
    <lineage>
        <taxon>Eukaryota</taxon>
        <taxon>Metazoa</taxon>
        <taxon>Ecdysozoa</taxon>
        <taxon>Nematoda</taxon>
        <taxon>Chromadorea</taxon>
        <taxon>Rhabditida</taxon>
        <taxon>Spirurina</taxon>
        <taxon>Ascaridomorpha</taxon>
        <taxon>Ascaridoidea</taxon>
        <taxon>Ascarididae</taxon>
        <taxon>Ascaris</taxon>
    </lineage>
</organism>
<dbReference type="PANTHER" id="PTHR15545">
    <property type="entry name" value="PDZ DOMAIN CONTAINING RING FINGER PROTEIN 3, 4"/>
    <property type="match status" value="1"/>
</dbReference>
<dbReference type="PROSITE" id="PS50106">
    <property type="entry name" value="PDZ"/>
    <property type="match status" value="1"/>
</dbReference>
<keyword evidence="3" id="KW-1185">Reference proteome</keyword>
<accession>A0A0M3HX54</accession>